<name>A0A119HFQ3_9BURK</name>
<gene>
    <name evidence="1" type="ORF">WL29_23300</name>
</gene>
<dbReference type="Proteomes" id="UP000060630">
    <property type="component" value="Unassembled WGS sequence"/>
</dbReference>
<dbReference type="AlphaFoldDB" id="A0A119HFQ3"/>
<evidence type="ECO:0000313" key="2">
    <source>
        <dbReference type="Proteomes" id="UP000060630"/>
    </source>
</evidence>
<accession>A0A119HFQ3</accession>
<dbReference type="EMBL" id="LPHD01000049">
    <property type="protein sequence ID" value="KWA84286.1"/>
    <property type="molecule type" value="Genomic_DNA"/>
</dbReference>
<evidence type="ECO:0000313" key="1">
    <source>
        <dbReference type="EMBL" id="KWA84286.1"/>
    </source>
</evidence>
<dbReference type="RefSeq" id="WP_060192684.1">
    <property type="nucleotide sequence ID" value="NZ_LPHD01000049.1"/>
</dbReference>
<comment type="caution">
    <text evidence="1">The sequence shown here is derived from an EMBL/GenBank/DDBJ whole genome shotgun (WGS) entry which is preliminary data.</text>
</comment>
<sequence length="68" mass="7388">MRKESKTVETVGDLRAYLEGVPDNVPIGRLTNGHYQVNKVGDVGVFLGELPVGRPGEEVQQVILRVSA</sequence>
<protein>
    <submittedName>
        <fullName evidence="1">Uncharacterized protein</fullName>
    </submittedName>
</protein>
<organism evidence="1 2">
    <name type="scientific">Burkholderia ubonensis</name>
    <dbReference type="NCBI Taxonomy" id="101571"/>
    <lineage>
        <taxon>Bacteria</taxon>
        <taxon>Pseudomonadati</taxon>
        <taxon>Pseudomonadota</taxon>
        <taxon>Betaproteobacteria</taxon>
        <taxon>Burkholderiales</taxon>
        <taxon>Burkholderiaceae</taxon>
        <taxon>Burkholderia</taxon>
        <taxon>Burkholderia cepacia complex</taxon>
    </lineage>
</organism>
<proteinExistence type="predicted"/>
<reference evidence="1 2" key="1">
    <citation type="submission" date="2015-11" db="EMBL/GenBank/DDBJ databases">
        <title>Expanding the genomic diversity of Burkholderia species for the development of highly accurate diagnostics.</title>
        <authorList>
            <person name="Sahl J."/>
            <person name="Keim P."/>
            <person name="Wagner D."/>
        </authorList>
    </citation>
    <scope>NUCLEOTIDE SEQUENCE [LARGE SCALE GENOMIC DNA]</scope>
    <source>
        <strain evidence="1 2">MSMB2087WGS</strain>
    </source>
</reference>